<dbReference type="InterPro" id="IPR041411">
    <property type="entry name" value="Ldi"/>
</dbReference>
<keyword evidence="1" id="KW-0472">Membrane</keyword>
<organism evidence="3 4">
    <name type="scientific">Lepidopterella palustris CBS 459.81</name>
    <dbReference type="NCBI Taxonomy" id="1314670"/>
    <lineage>
        <taxon>Eukaryota</taxon>
        <taxon>Fungi</taxon>
        <taxon>Dikarya</taxon>
        <taxon>Ascomycota</taxon>
        <taxon>Pezizomycotina</taxon>
        <taxon>Dothideomycetes</taxon>
        <taxon>Pleosporomycetidae</taxon>
        <taxon>Mytilinidiales</taxon>
        <taxon>Argynnaceae</taxon>
        <taxon>Lepidopterella</taxon>
    </lineage>
</organism>
<sequence length="647" mass="71811">MGKQTGRGRLLDELIPENVGTGTHRKRVQNKTLALWSTLAAVGLGLYYQNLYDMSPRARAAALSLIFPGAGYIASANILGTVLLLFTYITLPAALFAWFGAGGIFFPILIWTLSIPGAYLSTGKGVFEHSALVALAVWGSFMTYFNRFSATAREKATAKRKDRNEFINTELSRIDSLATPAPPEADRELGLEELRDFQYVFDQAFKDNDDWSGFTDIDQFQTSALRYQLYEMMYNLGCYQGIYAPNFHGYASQAFRNTIEKSLTPKVMGFWKWETRWGKFKTDYDPVVEDNIMVTGFFIQGLMMYTANTGDLRYTKPGSLKFQISKDIVYEHDIHSIDKALVRQWKSNPYCFFPCEPNWIYTPCNFQGMTGQIIYDRFFNTSHAASVMPTFEESLNENFTEPDGSILPIRSELTGFTIPGLCGALTDLVNAILCRGYLDHVARRMWAIFRHECIAFAPDGTLELKGLVGADKLDPGNYRASEYAIFPILGYVAGEYGDVKVQKAARAMTEKGFGKVTLPSGATKLDPEKSSNTTALGAIRAGLLRCEDWKNVIGKGPSKTTLAGPILSEAPYPGVLVAKARSHDSKDLDIVLYPSAESGVFPLGISRLVPGQEYAYGAEKSVIADKNGEIKIEVPVEGRTCVHIVPI</sequence>
<proteinExistence type="predicted"/>
<evidence type="ECO:0000259" key="2">
    <source>
        <dbReference type="Pfam" id="PF18566"/>
    </source>
</evidence>
<feature type="transmembrane region" description="Helical" evidence="1">
    <location>
        <begin position="93"/>
        <end position="114"/>
    </location>
</feature>
<gene>
    <name evidence="3" type="ORF">K432DRAFT_431070</name>
</gene>
<feature type="domain" description="Linalool dehydratase/isomerase" evidence="2">
    <location>
        <begin position="226"/>
        <end position="526"/>
    </location>
</feature>
<reference evidence="3 4" key="1">
    <citation type="journal article" date="2016" name="Nat. Commun.">
        <title>Ectomycorrhizal ecology is imprinted in the genome of the dominant symbiotic fungus Cenococcum geophilum.</title>
        <authorList>
            <consortium name="DOE Joint Genome Institute"/>
            <person name="Peter M."/>
            <person name="Kohler A."/>
            <person name="Ohm R.A."/>
            <person name="Kuo A."/>
            <person name="Krutzmann J."/>
            <person name="Morin E."/>
            <person name="Arend M."/>
            <person name="Barry K.W."/>
            <person name="Binder M."/>
            <person name="Choi C."/>
            <person name="Clum A."/>
            <person name="Copeland A."/>
            <person name="Grisel N."/>
            <person name="Haridas S."/>
            <person name="Kipfer T."/>
            <person name="LaButti K."/>
            <person name="Lindquist E."/>
            <person name="Lipzen A."/>
            <person name="Maire R."/>
            <person name="Meier B."/>
            <person name="Mihaltcheva S."/>
            <person name="Molinier V."/>
            <person name="Murat C."/>
            <person name="Poggeler S."/>
            <person name="Quandt C.A."/>
            <person name="Sperisen C."/>
            <person name="Tritt A."/>
            <person name="Tisserant E."/>
            <person name="Crous P.W."/>
            <person name="Henrissat B."/>
            <person name="Nehls U."/>
            <person name="Egli S."/>
            <person name="Spatafora J.W."/>
            <person name="Grigoriev I.V."/>
            <person name="Martin F.M."/>
        </authorList>
    </citation>
    <scope>NUCLEOTIDE SEQUENCE [LARGE SCALE GENOMIC DNA]</scope>
    <source>
        <strain evidence="3 4">CBS 459.81</strain>
    </source>
</reference>
<evidence type="ECO:0000313" key="3">
    <source>
        <dbReference type="EMBL" id="OCK86213.1"/>
    </source>
</evidence>
<dbReference type="Proteomes" id="UP000250266">
    <property type="component" value="Unassembled WGS sequence"/>
</dbReference>
<evidence type="ECO:0000313" key="4">
    <source>
        <dbReference type="Proteomes" id="UP000250266"/>
    </source>
</evidence>
<dbReference type="Pfam" id="PF18566">
    <property type="entry name" value="Ldi"/>
    <property type="match status" value="1"/>
</dbReference>
<keyword evidence="1" id="KW-1133">Transmembrane helix</keyword>
<name>A0A8E2ELX4_9PEZI</name>
<dbReference type="EMBL" id="KV744807">
    <property type="protein sequence ID" value="OCK86213.1"/>
    <property type="molecule type" value="Genomic_DNA"/>
</dbReference>
<feature type="transmembrane region" description="Helical" evidence="1">
    <location>
        <begin position="33"/>
        <end position="49"/>
    </location>
</feature>
<dbReference type="OrthoDB" id="9979195at2759"/>
<dbReference type="AlphaFoldDB" id="A0A8E2ELX4"/>
<keyword evidence="4" id="KW-1185">Reference proteome</keyword>
<keyword evidence="1" id="KW-0812">Transmembrane</keyword>
<evidence type="ECO:0000256" key="1">
    <source>
        <dbReference type="SAM" id="Phobius"/>
    </source>
</evidence>
<feature type="transmembrane region" description="Helical" evidence="1">
    <location>
        <begin position="61"/>
        <end position="86"/>
    </location>
</feature>
<accession>A0A8E2ELX4</accession>
<protein>
    <recommendedName>
        <fullName evidence="2">Linalool dehydratase/isomerase domain-containing protein</fullName>
    </recommendedName>
</protein>